<dbReference type="Proteomes" id="UP000717696">
    <property type="component" value="Unassembled WGS sequence"/>
</dbReference>
<feature type="transmembrane region" description="Helical" evidence="1">
    <location>
        <begin position="142"/>
        <end position="163"/>
    </location>
</feature>
<keyword evidence="1" id="KW-0472">Membrane</keyword>
<name>A0A9P9J4N1_9HYPO</name>
<keyword evidence="3" id="KW-1185">Reference proteome</keyword>
<organism evidence="2 3">
    <name type="scientific">Dactylonectria estremocensis</name>
    <dbReference type="NCBI Taxonomy" id="1079267"/>
    <lineage>
        <taxon>Eukaryota</taxon>
        <taxon>Fungi</taxon>
        <taxon>Dikarya</taxon>
        <taxon>Ascomycota</taxon>
        <taxon>Pezizomycotina</taxon>
        <taxon>Sordariomycetes</taxon>
        <taxon>Hypocreomycetidae</taxon>
        <taxon>Hypocreales</taxon>
        <taxon>Nectriaceae</taxon>
        <taxon>Dactylonectria</taxon>
    </lineage>
</organism>
<dbReference type="EMBL" id="JAGMUU010000008">
    <property type="protein sequence ID" value="KAH7146971.1"/>
    <property type="molecule type" value="Genomic_DNA"/>
</dbReference>
<feature type="transmembrane region" description="Helical" evidence="1">
    <location>
        <begin position="53"/>
        <end position="73"/>
    </location>
</feature>
<dbReference type="AlphaFoldDB" id="A0A9P9J4N1"/>
<reference evidence="2" key="1">
    <citation type="journal article" date="2021" name="Nat. Commun.">
        <title>Genetic determinants of endophytism in the Arabidopsis root mycobiome.</title>
        <authorList>
            <person name="Mesny F."/>
            <person name="Miyauchi S."/>
            <person name="Thiergart T."/>
            <person name="Pickel B."/>
            <person name="Atanasova L."/>
            <person name="Karlsson M."/>
            <person name="Huettel B."/>
            <person name="Barry K.W."/>
            <person name="Haridas S."/>
            <person name="Chen C."/>
            <person name="Bauer D."/>
            <person name="Andreopoulos W."/>
            <person name="Pangilinan J."/>
            <person name="LaButti K."/>
            <person name="Riley R."/>
            <person name="Lipzen A."/>
            <person name="Clum A."/>
            <person name="Drula E."/>
            <person name="Henrissat B."/>
            <person name="Kohler A."/>
            <person name="Grigoriev I.V."/>
            <person name="Martin F.M."/>
            <person name="Hacquard S."/>
        </authorList>
    </citation>
    <scope>NUCLEOTIDE SEQUENCE</scope>
    <source>
        <strain evidence="2">MPI-CAGE-AT-0021</strain>
    </source>
</reference>
<evidence type="ECO:0000313" key="3">
    <source>
        <dbReference type="Proteomes" id="UP000717696"/>
    </source>
</evidence>
<gene>
    <name evidence="2" type="ORF">B0J13DRAFT_552984</name>
</gene>
<feature type="non-terminal residue" evidence="2">
    <location>
        <position position="223"/>
    </location>
</feature>
<dbReference type="OrthoDB" id="4582561at2759"/>
<protein>
    <submittedName>
        <fullName evidence="2">Uncharacterized protein</fullName>
    </submittedName>
</protein>
<keyword evidence="1" id="KW-0812">Transmembrane</keyword>
<evidence type="ECO:0000256" key="1">
    <source>
        <dbReference type="SAM" id="Phobius"/>
    </source>
</evidence>
<sequence length="223" mass="25115">MAFLISVLIVLSSAHVSLHLHLVAGFATVSFAISNLILEIIFWEWYQPPMPHYLIFPLPFMAFFIPVTIFANIHTTPVDDSVLFYKLCYDFGAVHRAISTLHEIVVPSQLLAVFMLLLWCRLRWKLQANLRRNLLPSRGLKFLAKTAQSITLVLLLLGLAAVLCTFADYRTIAAAQTGLLNEERVWSFGQIVPLATWIPVLIEFVHIMASRDGLATGLARKMP</sequence>
<comment type="caution">
    <text evidence="2">The sequence shown here is derived from an EMBL/GenBank/DDBJ whole genome shotgun (WGS) entry which is preliminary data.</text>
</comment>
<accession>A0A9P9J4N1</accession>
<proteinExistence type="predicted"/>
<feature type="transmembrane region" description="Helical" evidence="1">
    <location>
        <begin position="24"/>
        <end position="46"/>
    </location>
</feature>
<feature type="transmembrane region" description="Helical" evidence="1">
    <location>
        <begin position="104"/>
        <end position="122"/>
    </location>
</feature>
<keyword evidence="1" id="KW-1133">Transmembrane helix</keyword>
<evidence type="ECO:0000313" key="2">
    <source>
        <dbReference type="EMBL" id="KAH7146971.1"/>
    </source>
</evidence>